<dbReference type="PIRSF" id="PIRSF006005">
    <property type="entry name" value="GalT_BS"/>
    <property type="match status" value="1"/>
</dbReference>
<protein>
    <recommendedName>
        <fullName evidence="10">Galactose-1-phosphate uridylyltransferase</fullName>
        <shortName evidence="10">Gal-1-P uridylyltransferase</shortName>
        <ecNumber evidence="10">2.7.7.12</ecNumber>
    </recommendedName>
    <alternativeName>
        <fullName evidence="10">UDP-glucose--hexose-1-phosphate uridylyltransferase</fullName>
    </alternativeName>
</protein>
<comment type="subcellular location">
    <subcellularLocation>
        <location evidence="2 10">Cytoplasm</location>
    </subcellularLocation>
</comment>
<comment type="pathway">
    <text evidence="3 10">Carbohydrate metabolism; galactose metabolism.</text>
</comment>
<evidence type="ECO:0000256" key="9">
    <source>
        <dbReference type="ARBA" id="ARBA00023277"/>
    </source>
</evidence>
<evidence type="ECO:0000313" key="13">
    <source>
        <dbReference type="EMBL" id="KMY48425.1"/>
    </source>
</evidence>
<dbReference type="NCBIfam" id="TIGR01239">
    <property type="entry name" value="galT_2"/>
    <property type="match status" value="1"/>
</dbReference>
<keyword evidence="5 10" id="KW-0963">Cytoplasm</keyword>
<comment type="catalytic activity">
    <reaction evidence="1 10">
        <text>alpha-D-galactose 1-phosphate + UDP-alpha-D-glucose = alpha-D-glucose 1-phosphate + UDP-alpha-D-galactose</text>
        <dbReference type="Rhea" id="RHEA:13989"/>
        <dbReference type="ChEBI" id="CHEBI:58336"/>
        <dbReference type="ChEBI" id="CHEBI:58601"/>
        <dbReference type="ChEBI" id="CHEBI:58885"/>
        <dbReference type="ChEBI" id="CHEBI:66914"/>
        <dbReference type="EC" id="2.7.7.12"/>
    </reaction>
</comment>
<dbReference type="GO" id="GO:0005737">
    <property type="term" value="C:cytoplasm"/>
    <property type="evidence" value="ECO:0007669"/>
    <property type="project" value="UniProtKB-SubCell"/>
</dbReference>
<evidence type="ECO:0000256" key="1">
    <source>
        <dbReference type="ARBA" id="ARBA00001107"/>
    </source>
</evidence>
<proteinExistence type="inferred from homology"/>
<keyword evidence="14" id="KW-1185">Reference proteome</keyword>
<evidence type="ECO:0000256" key="3">
    <source>
        <dbReference type="ARBA" id="ARBA00004947"/>
    </source>
</evidence>
<dbReference type="RefSeq" id="WP_049679747.1">
    <property type="nucleotide sequence ID" value="NZ_LFZW01000001.1"/>
</dbReference>
<evidence type="ECO:0000256" key="2">
    <source>
        <dbReference type="ARBA" id="ARBA00004496"/>
    </source>
</evidence>
<keyword evidence="7 10" id="KW-0548">Nucleotidyltransferase</keyword>
<keyword evidence="8 10" id="KW-0299">Galactose metabolism</keyword>
<dbReference type="HAMAP" id="MF_00571">
    <property type="entry name" value="GalP_UDP_trans"/>
    <property type="match status" value="1"/>
</dbReference>
<comment type="similarity">
    <text evidence="4 10">Belongs to the galactose-1-phosphate uridylyltransferase type 2 family.</text>
</comment>
<dbReference type="PANTHER" id="PTHR39191">
    <property type="entry name" value="GALACTOSE-1-PHOSPHATE URIDYLYLTRANSFERASE"/>
    <property type="match status" value="1"/>
</dbReference>
<dbReference type="Pfam" id="PF02744">
    <property type="entry name" value="GalP_UDP_tr_C"/>
    <property type="match status" value="1"/>
</dbReference>
<evidence type="ECO:0000259" key="11">
    <source>
        <dbReference type="Pfam" id="PF01087"/>
    </source>
</evidence>
<organism evidence="13 14">
    <name type="scientific">Peribacillus loiseleuriae</name>
    <dbReference type="NCBI Taxonomy" id="1679170"/>
    <lineage>
        <taxon>Bacteria</taxon>
        <taxon>Bacillati</taxon>
        <taxon>Bacillota</taxon>
        <taxon>Bacilli</taxon>
        <taxon>Bacillales</taxon>
        <taxon>Bacillaceae</taxon>
        <taxon>Peribacillus</taxon>
    </lineage>
</organism>
<gene>
    <name evidence="10" type="primary">galT</name>
    <name evidence="13" type="ORF">AC625_01925</name>
</gene>
<sequence length="499" mass="57975">MKDIYQDIQNLLEYGYANALFGLDDSIYVRNRVLSLLGLDEWRECNHTNSLPPLVEILSSILDWVYDHGGLASNTVTERDILDTEIMNCLMPRPSEVIRLFKNHYEDNPEHATNYFYKMSTASNYIRSDRIARNKEWKAATPYGDIDITINLSKPEKDPKEIAKLKEAPPSSYPTCLLCIENEGYKGTLRHPARATHRTIPIVLNQEEWRFQYSPYVYYNEHSIVFRQEHTPMKISRATFDRLLDFVDRFPHYFIGSNADLPIVGGSILSHDHFQGGRYTFAVERAEMLETVHLDKYPSTRIGIVNWPMSVIRIQGAKEDVANACEHIYESWKKYADLEADIVAYTGNTLHNTVTPIARRRGDLYEMDIVLRNNRTTEEYPDGIFHPHRDLHHIKRENIGLIEVMGLAVLPGRLATELEQIAEYLVKPIQKEKWDPALVKHWDWYEDMCQRLDTVTKENVMEILQKEVGNKFQRVLLDAGVFKTTPEGKQAFIKFLYSL</sequence>
<reference evidence="14" key="1">
    <citation type="submission" date="2015-07" db="EMBL/GenBank/DDBJ databases">
        <title>Genome sequencing project for genomic taxonomy and phylogenomics of Bacillus-like bacteria.</title>
        <authorList>
            <person name="Liu B."/>
            <person name="Wang J."/>
            <person name="Zhu Y."/>
            <person name="Liu G."/>
            <person name="Chen Q."/>
            <person name="Chen Z."/>
            <person name="Lan J."/>
            <person name="Che J."/>
            <person name="Ge C."/>
            <person name="Shi H."/>
            <person name="Pan Z."/>
            <person name="Liu X."/>
        </authorList>
    </citation>
    <scope>NUCLEOTIDE SEQUENCE [LARGE SCALE GENOMIC DNA]</scope>
    <source>
        <strain evidence="14">FJAT-27997</strain>
    </source>
</reference>
<dbReference type="GO" id="GO:0008108">
    <property type="term" value="F:UDP-glucose:hexose-1-phosphate uridylyltransferase activity"/>
    <property type="evidence" value="ECO:0007669"/>
    <property type="project" value="UniProtKB-UniRule"/>
</dbReference>
<dbReference type="InterPro" id="IPR005849">
    <property type="entry name" value="GalP_Utransf_N"/>
</dbReference>
<dbReference type="InterPro" id="IPR023425">
    <property type="entry name" value="GalP_uridyl_Trfase_II_CS"/>
</dbReference>
<dbReference type="AlphaFoldDB" id="A0A0K9GP44"/>
<feature type="domain" description="Galactose-1-phosphate uridyl transferase C-terminal" evidence="12">
    <location>
        <begin position="248"/>
        <end position="430"/>
    </location>
</feature>
<dbReference type="PATRIC" id="fig|1679170.3.peg.372"/>
<dbReference type="OrthoDB" id="2293at2"/>
<dbReference type="UniPathway" id="UPA00214"/>
<dbReference type="EC" id="2.7.7.12" evidence="10"/>
<evidence type="ECO:0000256" key="6">
    <source>
        <dbReference type="ARBA" id="ARBA00022679"/>
    </source>
</evidence>
<dbReference type="InterPro" id="IPR005850">
    <property type="entry name" value="GalP_Utransf_C"/>
</dbReference>
<keyword evidence="9 10" id="KW-0119">Carbohydrate metabolism</keyword>
<dbReference type="GO" id="GO:0006012">
    <property type="term" value="P:galactose metabolic process"/>
    <property type="evidence" value="ECO:0007669"/>
    <property type="project" value="UniProtKB-UniRule"/>
</dbReference>
<evidence type="ECO:0000256" key="5">
    <source>
        <dbReference type="ARBA" id="ARBA00022490"/>
    </source>
</evidence>
<evidence type="ECO:0000313" key="14">
    <source>
        <dbReference type="Proteomes" id="UP000037146"/>
    </source>
</evidence>
<evidence type="ECO:0000256" key="10">
    <source>
        <dbReference type="HAMAP-Rule" id="MF_00571"/>
    </source>
</evidence>
<dbReference type="EMBL" id="LFZW01000001">
    <property type="protein sequence ID" value="KMY48425.1"/>
    <property type="molecule type" value="Genomic_DNA"/>
</dbReference>
<dbReference type="STRING" id="1679170.AC625_01925"/>
<evidence type="ECO:0000256" key="4">
    <source>
        <dbReference type="ARBA" id="ARBA00008706"/>
    </source>
</evidence>
<dbReference type="Pfam" id="PF01087">
    <property type="entry name" value="GalP_UDP_transf"/>
    <property type="match status" value="1"/>
</dbReference>
<dbReference type="NCBIfam" id="NF003629">
    <property type="entry name" value="PRK05270.1-2"/>
    <property type="match status" value="1"/>
</dbReference>
<comment type="caution">
    <text evidence="13">The sequence shown here is derived from an EMBL/GenBank/DDBJ whole genome shotgun (WGS) entry which is preliminary data.</text>
</comment>
<dbReference type="PANTHER" id="PTHR39191:SF1">
    <property type="entry name" value="DUF4922 DOMAIN-CONTAINING PROTEIN"/>
    <property type="match status" value="1"/>
</dbReference>
<dbReference type="Proteomes" id="UP000037146">
    <property type="component" value="Unassembled WGS sequence"/>
</dbReference>
<evidence type="ECO:0000256" key="8">
    <source>
        <dbReference type="ARBA" id="ARBA00023144"/>
    </source>
</evidence>
<dbReference type="PROSITE" id="PS01163">
    <property type="entry name" value="GAL_P_UDP_TRANSF_II"/>
    <property type="match status" value="1"/>
</dbReference>
<feature type="domain" description="Galactose-1-phosphate uridyl transferase N-terminal" evidence="11">
    <location>
        <begin position="23"/>
        <end position="232"/>
    </location>
</feature>
<accession>A0A0K9GP44</accession>
<evidence type="ECO:0000256" key="7">
    <source>
        <dbReference type="ARBA" id="ARBA00022695"/>
    </source>
</evidence>
<name>A0A0K9GP44_9BACI</name>
<evidence type="ECO:0000259" key="12">
    <source>
        <dbReference type="Pfam" id="PF02744"/>
    </source>
</evidence>
<dbReference type="InterPro" id="IPR000766">
    <property type="entry name" value="GalP_uridyl_Trfase_II"/>
</dbReference>
<keyword evidence="6 10" id="KW-0808">Transferase</keyword>